<feature type="region of interest" description="Disordered" evidence="2">
    <location>
        <begin position="90"/>
        <end position="167"/>
    </location>
</feature>
<feature type="region of interest" description="Disordered" evidence="2">
    <location>
        <begin position="1"/>
        <end position="37"/>
    </location>
</feature>
<dbReference type="OrthoDB" id="10046318at2759"/>
<dbReference type="Proteomes" id="UP000515152">
    <property type="component" value="Chromosome 15"/>
</dbReference>
<feature type="region of interest" description="Disordered" evidence="2">
    <location>
        <begin position="311"/>
        <end position="334"/>
    </location>
</feature>
<evidence type="ECO:0000256" key="1">
    <source>
        <dbReference type="SAM" id="Coils"/>
    </source>
</evidence>
<feature type="compositionally biased region" description="Basic and acidic residues" evidence="2">
    <location>
        <begin position="318"/>
        <end position="334"/>
    </location>
</feature>
<evidence type="ECO:0000313" key="3">
    <source>
        <dbReference type="Proteomes" id="UP000515152"/>
    </source>
</evidence>
<feature type="region of interest" description="Disordered" evidence="2">
    <location>
        <begin position="390"/>
        <end position="420"/>
    </location>
</feature>
<feature type="coiled-coil region" evidence="1">
    <location>
        <begin position="262"/>
        <end position="310"/>
    </location>
</feature>
<feature type="compositionally biased region" description="Low complexity" evidence="2">
    <location>
        <begin position="390"/>
        <end position="400"/>
    </location>
</feature>
<feature type="region of interest" description="Disordered" evidence="2">
    <location>
        <begin position="830"/>
        <end position="849"/>
    </location>
</feature>
<gene>
    <name evidence="4" type="primary">LOC105889652</name>
</gene>
<dbReference type="GO" id="GO:0005814">
    <property type="term" value="C:centriole"/>
    <property type="evidence" value="ECO:0007669"/>
    <property type="project" value="TreeGrafter"/>
</dbReference>
<sequence length="986" mass="113901">MESSSESETFERARKHRSRGRETQRRRNVSHDKTDADVAISEKIDTLASTLQDTSHNLHRVDQMLGQYREHTDDQAEAMATLRDSLEESIQQLQGQRLRRAPASHSASFSTLHSSDLEDGSTSDGLRYCPTSPLKDYGSSETGSRRRSRSATVRFRDSGQTEDIHGLHQSLRDLRSDQLRMAGDINREIHRRNRSEVGTKRTLENLNGRLRASQKEDPVSLRVEQRLQEIEKGIHSERQAIPERQRPQLHKPSHFQQREGELEMARRKLEQSEGGRDALLQQVEDMRAQLLRTEKERVELKQQVARLFAQRNETSGQEEGRRDGGGVADRVKLEREAPDLRGQLDRISSLSDLEELKRVLERKDREKAQLSSQVESLSLDLEHREQRQRQMLGQLRQIQSRSEEGASERERAQAQLAESERRREELRARAQEAVRQWKSRCRRLEGELQELRGQAKQDPDKAQQEVKERENAQTQLRAVAMQAEGARRELAEVLGHLAQREEELRCGNLERQRLEREASEVRHASRALQEEAQRQSALQVRLREESGRLEERVEALERERARERAELANLEGELKSLGAERAEATGRLVREEAVRGELQQRLAEAQEERAELGRRLEEEGEIHSLQRSETEAHIKELKAEVATEREQARVLRTKLGRMKEECARLTEAQSAREEAHGQLLRKQQALKAELEDKAQALSRAEERWRGADGIATEMRGRLTQLETELPSILQAVGEHIHTACLSLSTDAHDKLKAISQSPGLQKDPHRWLAETKTKLQWLSEELRERGDGERRVRRHLQQSREQLKALRLGREQEQHSLLQRLSQQEHQLQQLTKDKRDLQERNCRKDEEMRSLQDKILDLEMSTRLALDHLESVPDKPKLMENFKDLEESQRQREAVEQRYSKYKEIVGDLQHRLEESKRKIQEYRGEKLDATSRSLHLAGLSSSLREHGSFLSSTLISSTALAPPRRLGSPELDSLISTVQQRGGV</sequence>
<accession>A0A6P8GS08</accession>
<feature type="coiled-coil region" evidence="1">
    <location>
        <begin position="879"/>
        <end position="934"/>
    </location>
</feature>
<name>A0A6P8GS08_CLUHA</name>
<organism evidence="3 4">
    <name type="scientific">Clupea harengus</name>
    <name type="common">Atlantic herring</name>
    <dbReference type="NCBI Taxonomy" id="7950"/>
    <lineage>
        <taxon>Eukaryota</taxon>
        <taxon>Metazoa</taxon>
        <taxon>Chordata</taxon>
        <taxon>Craniata</taxon>
        <taxon>Vertebrata</taxon>
        <taxon>Euteleostomi</taxon>
        <taxon>Actinopterygii</taxon>
        <taxon>Neopterygii</taxon>
        <taxon>Teleostei</taxon>
        <taxon>Clupei</taxon>
        <taxon>Clupeiformes</taxon>
        <taxon>Clupeoidei</taxon>
        <taxon>Clupeidae</taxon>
        <taxon>Clupea</taxon>
    </lineage>
</organism>
<feature type="region of interest" description="Disordered" evidence="2">
    <location>
        <begin position="451"/>
        <end position="470"/>
    </location>
</feature>
<feature type="compositionally biased region" description="Low complexity" evidence="2">
    <location>
        <begin position="103"/>
        <end position="114"/>
    </location>
</feature>
<dbReference type="InterPro" id="IPR026652">
    <property type="entry name" value="CEP128"/>
</dbReference>
<keyword evidence="1" id="KW-0175">Coiled coil</keyword>
<dbReference type="RefSeq" id="XP_031437595.1">
    <property type="nucleotide sequence ID" value="XM_031581735.1"/>
</dbReference>
<keyword evidence="3" id="KW-1185">Reference proteome</keyword>
<feature type="compositionally biased region" description="Basic and acidic residues" evidence="2">
    <location>
        <begin position="154"/>
        <end position="167"/>
    </location>
</feature>
<feature type="compositionally biased region" description="Basic and acidic residues" evidence="2">
    <location>
        <begin position="832"/>
        <end position="849"/>
    </location>
</feature>
<dbReference type="PANTHER" id="PTHR46657:SF1">
    <property type="entry name" value="CENTROSOMAL PROTEIN OF 128 KDA"/>
    <property type="match status" value="1"/>
</dbReference>
<feature type="compositionally biased region" description="Basic and acidic residues" evidence="2">
    <location>
        <begin position="20"/>
        <end position="37"/>
    </location>
</feature>
<dbReference type="GO" id="GO:0000922">
    <property type="term" value="C:spindle pole"/>
    <property type="evidence" value="ECO:0007669"/>
    <property type="project" value="TreeGrafter"/>
</dbReference>
<evidence type="ECO:0000313" key="4">
    <source>
        <dbReference type="RefSeq" id="XP_031437595.1"/>
    </source>
</evidence>
<dbReference type="AlphaFoldDB" id="A0A6P8GS08"/>
<evidence type="ECO:0000256" key="2">
    <source>
        <dbReference type="SAM" id="MobiDB-lite"/>
    </source>
</evidence>
<dbReference type="PANTHER" id="PTHR46657">
    <property type="entry name" value="CENTROSOMAL PROTEIN OF 128 KDA"/>
    <property type="match status" value="1"/>
</dbReference>
<feature type="compositionally biased region" description="Basic and acidic residues" evidence="2">
    <location>
        <begin position="401"/>
        <end position="420"/>
    </location>
</feature>
<dbReference type="KEGG" id="char:105889652"/>
<proteinExistence type="predicted"/>
<dbReference type="GeneID" id="105889652"/>
<protein>
    <submittedName>
        <fullName evidence="4">Centrosomal protein of 128 kDa isoform X1</fullName>
    </submittedName>
</protein>
<reference evidence="4" key="1">
    <citation type="submission" date="2025-08" db="UniProtKB">
        <authorList>
            <consortium name="RefSeq"/>
        </authorList>
    </citation>
    <scope>IDENTIFICATION</scope>
</reference>